<dbReference type="EMBL" id="FMTY01000003">
    <property type="protein sequence ID" value="SCX09010.1"/>
    <property type="molecule type" value="Genomic_DNA"/>
</dbReference>
<dbReference type="AlphaFoldDB" id="A0A1G4VMH5"/>
<gene>
    <name evidence="1" type="ORF">SAMN02927925_01306</name>
</gene>
<reference evidence="1 2" key="1">
    <citation type="submission" date="2016-10" db="EMBL/GenBank/DDBJ databases">
        <authorList>
            <person name="de Groot N.N."/>
        </authorList>
    </citation>
    <scope>NUCLEOTIDE SEQUENCE [LARGE SCALE GENOMIC DNA]</scope>
    <source>
        <strain evidence="1 2">CGMCC 1.3801</strain>
    </source>
</reference>
<accession>A0A1G4VMH5</accession>
<proteinExistence type="predicted"/>
<evidence type="ECO:0000313" key="2">
    <source>
        <dbReference type="Proteomes" id="UP000182124"/>
    </source>
</evidence>
<organism evidence="1 2">
    <name type="scientific">Flavobacterium saliperosum</name>
    <dbReference type="NCBI Taxonomy" id="329186"/>
    <lineage>
        <taxon>Bacteria</taxon>
        <taxon>Pseudomonadati</taxon>
        <taxon>Bacteroidota</taxon>
        <taxon>Flavobacteriia</taxon>
        <taxon>Flavobacteriales</taxon>
        <taxon>Flavobacteriaceae</taxon>
        <taxon>Flavobacterium</taxon>
    </lineage>
</organism>
<dbReference type="Proteomes" id="UP000182124">
    <property type="component" value="Unassembled WGS sequence"/>
</dbReference>
<protein>
    <submittedName>
        <fullName evidence="1">TonB protein C-terminal</fullName>
    </submittedName>
</protein>
<dbReference type="STRING" id="329186.SAMN02927925_01306"/>
<sequence>MKQLLFVSFFIFNVNCFSQQLGTSHGVGGDYPGLQRKFERFESVFYGRPENKKIVNHIDDIISWALLDRELSKSETISVSCVDKGRLVFQIKIDKKGNVVEANLSKGSTSSNLCLVEPALSIIKNYKWRPNKSAPESQIGFVVVNFK</sequence>
<evidence type="ECO:0000313" key="1">
    <source>
        <dbReference type="EMBL" id="SCX09010.1"/>
    </source>
</evidence>
<name>A0A1G4VMH5_9FLAO</name>
<dbReference type="RefSeq" id="WP_051365783.1">
    <property type="nucleotide sequence ID" value="NZ_CBCSBQ010000006.1"/>
</dbReference>